<proteinExistence type="predicted"/>
<reference evidence="2" key="1">
    <citation type="submission" date="2021-02" db="EMBL/GenBank/DDBJ databases">
        <authorList>
            <person name="Nowell W R."/>
        </authorList>
    </citation>
    <scope>NUCLEOTIDE SEQUENCE</scope>
</reference>
<feature type="compositionally biased region" description="Basic and acidic residues" evidence="1">
    <location>
        <begin position="1"/>
        <end position="10"/>
    </location>
</feature>
<sequence>VRPLRYESPERPGTYRSSKTIYTRDRQHVGSGEIRTWSSQDVNTNDNRPDMYKKPYSFVEAERTSEKRKDEYEHQVVPPEK</sequence>
<name>A0A8S3DD96_9BILA</name>
<protein>
    <submittedName>
        <fullName evidence="2">Uncharacterized protein</fullName>
    </submittedName>
</protein>
<evidence type="ECO:0000313" key="3">
    <source>
        <dbReference type="Proteomes" id="UP000676336"/>
    </source>
</evidence>
<feature type="compositionally biased region" description="Polar residues" evidence="1">
    <location>
        <begin position="36"/>
        <end position="46"/>
    </location>
</feature>
<feature type="region of interest" description="Disordered" evidence="1">
    <location>
        <begin position="1"/>
        <end position="81"/>
    </location>
</feature>
<feature type="non-terminal residue" evidence="2">
    <location>
        <position position="81"/>
    </location>
</feature>
<comment type="caution">
    <text evidence="2">The sequence shown here is derived from an EMBL/GenBank/DDBJ whole genome shotgun (WGS) entry which is preliminary data.</text>
</comment>
<gene>
    <name evidence="2" type="ORF">SMN809_LOCUS56204</name>
</gene>
<evidence type="ECO:0000256" key="1">
    <source>
        <dbReference type="SAM" id="MobiDB-lite"/>
    </source>
</evidence>
<evidence type="ECO:0000313" key="2">
    <source>
        <dbReference type="EMBL" id="CAF4989504.1"/>
    </source>
</evidence>
<feature type="compositionally biased region" description="Basic and acidic residues" evidence="1">
    <location>
        <begin position="60"/>
        <end position="81"/>
    </location>
</feature>
<organism evidence="2 3">
    <name type="scientific">Rotaria magnacalcarata</name>
    <dbReference type="NCBI Taxonomy" id="392030"/>
    <lineage>
        <taxon>Eukaryota</taxon>
        <taxon>Metazoa</taxon>
        <taxon>Spiralia</taxon>
        <taxon>Gnathifera</taxon>
        <taxon>Rotifera</taxon>
        <taxon>Eurotatoria</taxon>
        <taxon>Bdelloidea</taxon>
        <taxon>Philodinida</taxon>
        <taxon>Philodinidae</taxon>
        <taxon>Rotaria</taxon>
    </lineage>
</organism>
<feature type="non-terminal residue" evidence="2">
    <location>
        <position position="1"/>
    </location>
</feature>
<accession>A0A8S3DD96</accession>
<dbReference type="Proteomes" id="UP000676336">
    <property type="component" value="Unassembled WGS sequence"/>
</dbReference>
<dbReference type="AlphaFoldDB" id="A0A8S3DD96"/>
<dbReference type="EMBL" id="CAJOBI010200309">
    <property type="protein sequence ID" value="CAF4989504.1"/>
    <property type="molecule type" value="Genomic_DNA"/>
</dbReference>